<keyword evidence="3" id="KW-1003">Cell membrane</keyword>
<evidence type="ECO:0000256" key="1">
    <source>
        <dbReference type="ARBA" id="ARBA00001947"/>
    </source>
</evidence>
<dbReference type="Proteomes" id="UP001612915">
    <property type="component" value="Unassembled WGS sequence"/>
</dbReference>
<keyword evidence="10" id="KW-0482">Metalloprotease</keyword>
<comment type="subcellular location">
    <subcellularLocation>
        <location evidence="2">Cell membrane</location>
        <topology evidence="2">Multi-pass membrane protein</topology>
    </subcellularLocation>
</comment>
<evidence type="ECO:0000256" key="7">
    <source>
        <dbReference type="ARBA" id="ARBA00022801"/>
    </source>
</evidence>
<dbReference type="InterPro" id="IPR001915">
    <property type="entry name" value="Peptidase_M48"/>
</dbReference>
<keyword evidence="7" id="KW-0378">Hydrolase</keyword>
<evidence type="ECO:0000256" key="6">
    <source>
        <dbReference type="ARBA" id="ARBA00022723"/>
    </source>
</evidence>
<dbReference type="PANTHER" id="PTHR43221">
    <property type="entry name" value="PROTEASE HTPX"/>
    <property type="match status" value="1"/>
</dbReference>
<proteinExistence type="predicted"/>
<evidence type="ECO:0000256" key="5">
    <source>
        <dbReference type="ARBA" id="ARBA00022692"/>
    </source>
</evidence>
<accession>A0ABW8ALW9</accession>
<evidence type="ECO:0000256" key="10">
    <source>
        <dbReference type="ARBA" id="ARBA00023049"/>
    </source>
</evidence>
<feature type="transmembrane region" description="Helical" evidence="12">
    <location>
        <begin position="23"/>
        <end position="45"/>
    </location>
</feature>
<evidence type="ECO:0000256" key="2">
    <source>
        <dbReference type="ARBA" id="ARBA00004651"/>
    </source>
</evidence>
<dbReference type="RefSeq" id="WP_398277757.1">
    <property type="nucleotide sequence ID" value="NZ_JBITLV010000002.1"/>
</dbReference>
<evidence type="ECO:0000313" key="14">
    <source>
        <dbReference type="EMBL" id="MFI7586987.1"/>
    </source>
</evidence>
<dbReference type="CDD" id="cd07328">
    <property type="entry name" value="M48_Ste24p_like"/>
    <property type="match status" value="1"/>
</dbReference>
<comment type="caution">
    <text evidence="14">The sequence shown here is derived from an EMBL/GenBank/DDBJ whole genome shotgun (WGS) entry which is preliminary data.</text>
</comment>
<protein>
    <submittedName>
        <fullName evidence="14">M48 family metallopeptidase</fullName>
    </submittedName>
</protein>
<keyword evidence="9 12" id="KW-1133">Transmembrane helix</keyword>
<evidence type="ECO:0000256" key="4">
    <source>
        <dbReference type="ARBA" id="ARBA00022670"/>
    </source>
</evidence>
<comment type="cofactor">
    <cofactor evidence="1">
        <name>Zn(2+)</name>
        <dbReference type="ChEBI" id="CHEBI:29105"/>
    </cofactor>
</comment>
<dbReference type="InterPro" id="IPR050083">
    <property type="entry name" value="HtpX_protease"/>
</dbReference>
<evidence type="ECO:0000256" key="12">
    <source>
        <dbReference type="SAM" id="Phobius"/>
    </source>
</evidence>
<keyword evidence="8" id="KW-0862">Zinc</keyword>
<organism evidence="14 15">
    <name type="scientific">Spongisporangium articulatum</name>
    <dbReference type="NCBI Taxonomy" id="3362603"/>
    <lineage>
        <taxon>Bacteria</taxon>
        <taxon>Bacillati</taxon>
        <taxon>Actinomycetota</taxon>
        <taxon>Actinomycetes</taxon>
        <taxon>Kineosporiales</taxon>
        <taxon>Kineosporiaceae</taxon>
        <taxon>Spongisporangium</taxon>
    </lineage>
</organism>
<keyword evidence="15" id="KW-1185">Reference proteome</keyword>
<dbReference type="Pfam" id="PF01435">
    <property type="entry name" value="Peptidase_M48"/>
    <property type="match status" value="1"/>
</dbReference>
<sequence>MTSSATASVSTRPPRRSRRGDRLLLVVMLVLAHPLVTVVALAGAVTVVATHLWFVLLPVAGLVGLKVVGNVFVPDDPPGRPVEAPDEPELVDLVRKVAERLDVHEALTVRIAPDANASMIVTRQGRRRVKTVLIGWPLIRCFSPEQLVATLAHEMAHAPELGDRLWLRLAVTRETLVEKQGRLLAPPAFVVRPLLRATQKRLWEAEFDADARAAQLAGSEALREAMRRTEGLVDVWDLLVEDWVDYLADDDEYPIDLYAAYAAAAGDPHVLARARLRSGAPDPEPLADTHPDWAQRAQALPEPLEPVRPDDVRRLVGPVPARGAVEIRAWEVIEQWCADQVASAEKDEDWHPVSLFDRPATAFTPPADAYRDGLRDGTGSDDLRDGLRRSLTMIADGDAWALACAVDAELNTLPAELGRWVASRLLATVLGGALDVVLREAGWRPATHWLTGVLLPPAADRGATEAAEEADDVPLDLQALVVEAVETREVSRLRALLERA</sequence>
<dbReference type="Gene3D" id="3.30.2010.10">
    <property type="entry name" value="Metalloproteases ('zincins'), catalytic domain"/>
    <property type="match status" value="1"/>
</dbReference>
<keyword evidence="4" id="KW-0645">Protease</keyword>
<evidence type="ECO:0000259" key="13">
    <source>
        <dbReference type="Pfam" id="PF01435"/>
    </source>
</evidence>
<keyword evidence="11 12" id="KW-0472">Membrane</keyword>
<evidence type="ECO:0000256" key="3">
    <source>
        <dbReference type="ARBA" id="ARBA00022475"/>
    </source>
</evidence>
<evidence type="ECO:0000256" key="8">
    <source>
        <dbReference type="ARBA" id="ARBA00022833"/>
    </source>
</evidence>
<keyword evidence="6" id="KW-0479">Metal-binding</keyword>
<evidence type="ECO:0000256" key="11">
    <source>
        <dbReference type="ARBA" id="ARBA00023136"/>
    </source>
</evidence>
<dbReference type="EMBL" id="JBITLV010000002">
    <property type="protein sequence ID" value="MFI7586987.1"/>
    <property type="molecule type" value="Genomic_DNA"/>
</dbReference>
<dbReference type="PANTHER" id="PTHR43221:SF1">
    <property type="entry name" value="PROTEASE HTPX"/>
    <property type="match status" value="1"/>
</dbReference>
<name>A0ABW8ALW9_9ACTN</name>
<gene>
    <name evidence="14" type="ORF">ACIB24_07925</name>
</gene>
<evidence type="ECO:0000256" key="9">
    <source>
        <dbReference type="ARBA" id="ARBA00022989"/>
    </source>
</evidence>
<reference evidence="14 15" key="1">
    <citation type="submission" date="2024-10" db="EMBL/GenBank/DDBJ databases">
        <title>The Natural Products Discovery Center: Release of the First 8490 Sequenced Strains for Exploring Actinobacteria Biosynthetic Diversity.</title>
        <authorList>
            <person name="Kalkreuter E."/>
            <person name="Kautsar S.A."/>
            <person name="Yang D."/>
            <person name="Bader C.D."/>
            <person name="Teijaro C.N."/>
            <person name="Fluegel L."/>
            <person name="Davis C.M."/>
            <person name="Simpson J.R."/>
            <person name="Lauterbach L."/>
            <person name="Steele A.D."/>
            <person name="Gui C."/>
            <person name="Meng S."/>
            <person name="Li G."/>
            <person name="Viehrig K."/>
            <person name="Ye F."/>
            <person name="Su P."/>
            <person name="Kiefer A.F."/>
            <person name="Nichols A."/>
            <person name="Cepeda A.J."/>
            <person name="Yan W."/>
            <person name="Fan B."/>
            <person name="Jiang Y."/>
            <person name="Adhikari A."/>
            <person name="Zheng C.-J."/>
            <person name="Schuster L."/>
            <person name="Cowan T.M."/>
            <person name="Smanski M.J."/>
            <person name="Chevrette M.G."/>
            <person name="De Carvalho L.P.S."/>
            <person name="Shen B."/>
        </authorList>
    </citation>
    <scope>NUCLEOTIDE SEQUENCE [LARGE SCALE GENOMIC DNA]</scope>
    <source>
        <strain evidence="14 15">NPDC049639</strain>
    </source>
</reference>
<evidence type="ECO:0000313" key="15">
    <source>
        <dbReference type="Proteomes" id="UP001612915"/>
    </source>
</evidence>
<keyword evidence="5 12" id="KW-0812">Transmembrane</keyword>
<feature type="transmembrane region" description="Helical" evidence="12">
    <location>
        <begin position="51"/>
        <end position="73"/>
    </location>
</feature>
<feature type="domain" description="Peptidase M48" evidence="13">
    <location>
        <begin position="89"/>
        <end position="302"/>
    </location>
</feature>